<evidence type="ECO:0000256" key="1">
    <source>
        <dbReference type="SAM" id="Coils"/>
    </source>
</evidence>
<feature type="region of interest" description="Disordered" evidence="2">
    <location>
        <begin position="211"/>
        <end position="250"/>
    </location>
</feature>
<dbReference type="KEGG" id="vg:18563630"/>
<dbReference type="EMBL" id="JN638751">
    <property type="protein sequence ID" value="AEO93674.1"/>
    <property type="molecule type" value="Genomic_DNA"/>
</dbReference>
<keyword evidence="1" id="KW-0175">Coiled coil</keyword>
<feature type="compositionally biased region" description="Basic residues" evidence="2">
    <location>
        <begin position="222"/>
        <end position="233"/>
    </location>
</feature>
<keyword evidence="5" id="KW-1185">Reference proteome</keyword>
<gene>
    <name evidence="4" type="primary">416</name>
    <name evidence="4" type="ORF">G_416</name>
</gene>
<evidence type="ECO:0000313" key="5">
    <source>
        <dbReference type="Proteomes" id="UP000009273"/>
    </source>
</evidence>
<sequence length="269" mass="31792">MQLEFFISIGMTLVFFGTSMFLLSNHVKHSKKMLRQLENIEKDLNEALDEKFEQSKKDFTQIVDEEIKSVISIQEEKRSSLREGRMLKEAERRKKEAHREKIEKLMRDILTELADEGISSITSNERIVSSMYNYSTKTIKYLYFSYDDKSEMHKKLYKNRSKFEKEYKIKAKYETLYEYLSDHYDDKVTVKEIIKDDIKMALGNELADALTGETENKEEQKRPRRAGIQRRPRSSGIVGNSKGGILDKINNDNEEHKKFLEELKKLYNI</sequence>
<evidence type="ECO:0000256" key="3">
    <source>
        <dbReference type="SAM" id="Phobius"/>
    </source>
</evidence>
<feature type="coiled-coil region" evidence="1">
    <location>
        <begin position="27"/>
        <end position="57"/>
    </location>
</feature>
<organism evidence="4 5">
    <name type="scientific">Bacillus phage G</name>
    <dbReference type="NCBI Taxonomy" id="2884420"/>
    <lineage>
        <taxon>Viruses</taxon>
        <taxon>Duplodnaviria</taxon>
        <taxon>Heunggongvirae</taxon>
        <taxon>Uroviricota</taxon>
        <taxon>Caudoviricetes</taxon>
        <taxon>Donellivirus</taxon>
        <taxon>Donellivirus gee</taxon>
    </lineage>
</organism>
<keyword evidence="3" id="KW-1133">Transmembrane helix</keyword>
<evidence type="ECO:0000256" key="2">
    <source>
        <dbReference type="SAM" id="MobiDB-lite"/>
    </source>
</evidence>
<keyword evidence="3" id="KW-0472">Membrane</keyword>
<reference evidence="4 5" key="1">
    <citation type="submission" date="2011-09" db="EMBL/GenBank/DDBJ databases">
        <authorList>
            <person name="Pope W.H."/>
            <person name="Pedulla M.L."/>
            <person name="Ford M.E."/>
            <person name="Peebles C.L."/>
            <person name="Hatfull G.H."/>
            <person name="Hendrix R.W."/>
        </authorList>
    </citation>
    <scope>NUCLEOTIDE SEQUENCE [LARGE SCALE GENOMIC DNA]</scope>
    <source>
        <strain evidence="4">G</strain>
    </source>
</reference>
<dbReference type="Proteomes" id="UP000009273">
    <property type="component" value="Segment"/>
</dbReference>
<feature type="transmembrane region" description="Helical" evidence="3">
    <location>
        <begin position="6"/>
        <end position="27"/>
    </location>
</feature>
<accession>G3MAF7</accession>
<keyword evidence="3" id="KW-0812">Transmembrane</keyword>
<evidence type="ECO:0000313" key="4">
    <source>
        <dbReference type="EMBL" id="AEO93674.1"/>
    </source>
</evidence>
<name>G3MAF7_9CAUD</name>
<protein>
    <submittedName>
        <fullName evidence="4">Gp416</fullName>
    </submittedName>
</protein>
<dbReference type="RefSeq" id="YP_009015719.1">
    <property type="nucleotide sequence ID" value="NC_023719.1"/>
</dbReference>
<dbReference type="GeneID" id="18563630"/>
<proteinExistence type="predicted"/>